<keyword evidence="3" id="KW-0677">Repeat</keyword>
<feature type="disulfide bond" evidence="6">
    <location>
        <begin position="340"/>
        <end position="349"/>
    </location>
</feature>
<reference evidence="9" key="1">
    <citation type="submission" date="2022-11" db="EMBL/GenBank/DDBJ databases">
        <authorList>
            <person name="Kikuchi T."/>
        </authorList>
    </citation>
    <scope>NUCLEOTIDE SEQUENCE</scope>
    <source>
        <strain evidence="9">PS1010</strain>
    </source>
</reference>
<dbReference type="PANTHER" id="PTHR24049">
    <property type="entry name" value="CRUMBS FAMILY MEMBER"/>
    <property type="match status" value="1"/>
</dbReference>
<organism evidence="9 10">
    <name type="scientific">Caenorhabditis angaria</name>
    <dbReference type="NCBI Taxonomy" id="860376"/>
    <lineage>
        <taxon>Eukaryota</taxon>
        <taxon>Metazoa</taxon>
        <taxon>Ecdysozoa</taxon>
        <taxon>Nematoda</taxon>
        <taxon>Chromadorea</taxon>
        <taxon>Rhabditida</taxon>
        <taxon>Rhabditina</taxon>
        <taxon>Rhabditomorpha</taxon>
        <taxon>Rhabditoidea</taxon>
        <taxon>Rhabditidae</taxon>
        <taxon>Peloderinae</taxon>
        <taxon>Caenorhabditis</taxon>
    </lineage>
</organism>
<evidence type="ECO:0000256" key="3">
    <source>
        <dbReference type="ARBA" id="ARBA00022737"/>
    </source>
</evidence>
<feature type="disulfide bond" evidence="6">
    <location>
        <begin position="415"/>
        <end position="424"/>
    </location>
</feature>
<evidence type="ECO:0000259" key="8">
    <source>
        <dbReference type="PROSITE" id="PS51670"/>
    </source>
</evidence>
<keyword evidence="1 6" id="KW-0245">EGF-like domain</keyword>
<dbReference type="SUPFAM" id="SSF57196">
    <property type="entry name" value="EGF/Laminin"/>
    <property type="match status" value="3"/>
</dbReference>
<evidence type="ECO:0000259" key="7">
    <source>
        <dbReference type="PROSITE" id="PS50026"/>
    </source>
</evidence>
<dbReference type="PROSITE" id="PS50026">
    <property type="entry name" value="EGF_3"/>
    <property type="match status" value="3"/>
</dbReference>
<dbReference type="PROSITE" id="PS01187">
    <property type="entry name" value="EGF_CA"/>
    <property type="match status" value="1"/>
</dbReference>
<feature type="domain" description="EGF-like" evidence="7">
    <location>
        <begin position="351"/>
        <end position="387"/>
    </location>
</feature>
<dbReference type="AlphaFoldDB" id="A0A9P1N0B2"/>
<dbReference type="SUPFAM" id="SSF50814">
    <property type="entry name" value="Lipocalins"/>
    <property type="match status" value="1"/>
</dbReference>
<dbReference type="CDD" id="cd08544">
    <property type="entry name" value="Reeler"/>
    <property type="match status" value="1"/>
</dbReference>
<dbReference type="GO" id="GO:0007157">
    <property type="term" value="P:heterophilic cell-cell adhesion via plasma membrane cell adhesion molecules"/>
    <property type="evidence" value="ECO:0007669"/>
    <property type="project" value="TreeGrafter"/>
</dbReference>
<evidence type="ECO:0000256" key="2">
    <source>
        <dbReference type="ARBA" id="ARBA00022729"/>
    </source>
</evidence>
<dbReference type="Gene3D" id="2.60.40.4060">
    <property type="entry name" value="Reeler domain"/>
    <property type="match status" value="1"/>
</dbReference>
<comment type="caution">
    <text evidence="9">The sequence shown here is derived from an EMBL/GenBank/DDBJ whole genome shotgun (WGS) entry which is preliminary data.</text>
</comment>
<evidence type="ECO:0000256" key="5">
    <source>
        <dbReference type="ARBA" id="ARBA00023180"/>
    </source>
</evidence>
<dbReference type="SMART" id="SM00179">
    <property type="entry name" value="EGF_CA"/>
    <property type="match status" value="1"/>
</dbReference>
<dbReference type="Gene3D" id="2.10.25.10">
    <property type="entry name" value="Laminin"/>
    <property type="match status" value="3"/>
</dbReference>
<feature type="disulfide bond" evidence="6">
    <location>
        <begin position="377"/>
        <end position="386"/>
    </location>
</feature>
<keyword evidence="4 6" id="KW-1015">Disulfide bond</keyword>
<dbReference type="CDD" id="cd00054">
    <property type="entry name" value="EGF_CA"/>
    <property type="match status" value="2"/>
</dbReference>
<dbReference type="InterPro" id="IPR003582">
    <property type="entry name" value="ShKT_dom"/>
</dbReference>
<dbReference type="GO" id="GO:0032991">
    <property type="term" value="C:protein-containing complex"/>
    <property type="evidence" value="ECO:0007669"/>
    <property type="project" value="TreeGrafter"/>
</dbReference>
<dbReference type="GO" id="GO:0045197">
    <property type="term" value="P:establishment or maintenance of epithelial cell apical/basal polarity"/>
    <property type="evidence" value="ECO:0007669"/>
    <property type="project" value="TreeGrafter"/>
</dbReference>
<dbReference type="GO" id="GO:0005509">
    <property type="term" value="F:calcium ion binding"/>
    <property type="evidence" value="ECO:0007669"/>
    <property type="project" value="InterPro"/>
</dbReference>
<dbReference type="EMBL" id="CANHGI010000002">
    <property type="protein sequence ID" value="CAI5442946.1"/>
    <property type="molecule type" value="Genomic_DNA"/>
</dbReference>
<dbReference type="Gene3D" id="2.40.128.20">
    <property type="match status" value="1"/>
</dbReference>
<dbReference type="PANTHER" id="PTHR24049:SF22">
    <property type="entry name" value="DROSOPHILA CRUMBS HOMOLOG"/>
    <property type="match status" value="1"/>
</dbReference>
<dbReference type="Pfam" id="PF00008">
    <property type="entry name" value="EGF"/>
    <property type="match status" value="1"/>
</dbReference>
<dbReference type="Pfam" id="PF02014">
    <property type="entry name" value="Reeler"/>
    <property type="match status" value="1"/>
</dbReference>
<dbReference type="InterPro" id="IPR001881">
    <property type="entry name" value="EGF-like_Ca-bd_dom"/>
</dbReference>
<feature type="domain" description="EGF-like" evidence="7">
    <location>
        <begin position="309"/>
        <end position="350"/>
    </location>
</feature>
<evidence type="ECO:0000313" key="9">
    <source>
        <dbReference type="EMBL" id="CAI5442946.1"/>
    </source>
</evidence>
<sequence>MRLPRELHGNPQSADPPFDLSIFDIESGQKVAKYEPGKIYRVKLEAYVHFRGLMLQTRLCTSRGEIIGTLRGGKFIEDEQWEAHGLQFHQCGRLHTNDSLTHTIDDKKFLAETKWTTARDIGNVQFVATIATENQLYWEKWRPRSSFLLGPNENGDLLKEELFLYNNQNNVENNMETEVKASEYPLFEEQQEFLKEKNLTIFEVDKKVFGISDGEQEGSGILAEEEPKSSIFTSKFTEDSSQVTAFMVGRIFKKFAPINDTILREDDLRFLNNHNVQHDFVDLEEEKENGSGNENEEEEEVKKLLKEEIDPVCISNYCQNNSTCIPNSSPNSAQNYTCQCQNDYHGEFCDRKCPEDFCKKEGICYLKPNTANFACKCVPGTTGKRCQIEINECDWKKCQNDAKCTDIRNGYICECADGFMGKNCERKCSDIYGSCKIWRREGQCEFMREQTDFFDVNCAESCGICRQKGDLNSNLTEVEPLSPYSRNYIPLQPILYPFHWLLGEWKTSIKGYNNHTTDYPIDLINTINYNETLTISVIPSLMFGTSYLNYSSEIVSEDLENSHISNGFITIQQYKQENLEENKEKGAMTTVSNTGLIMIEEGEIIDRKDEKMFVLTPTYVYYHKEENLAKKPEKMKRWFTIRNNRLLQYMVREFKGRTHKFTKIYEKTKDFEFL</sequence>
<keyword evidence="2" id="KW-0732">Signal</keyword>
<dbReference type="InterPro" id="IPR000152">
    <property type="entry name" value="EGF-type_Asp/Asn_hydroxyl_site"/>
</dbReference>
<dbReference type="Proteomes" id="UP001152747">
    <property type="component" value="Unassembled WGS sequence"/>
</dbReference>
<protein>
    <recommendedName>
        <fullName evidence="11">EGF-like domain-containing protein</fullName>
    </recommendedName>
</protein>
<proteinExistence type="predicted"/>
<evidence type="ECO:0000256" key="4">
    <source>
        <dbReference type="ARBA" id="ARBA00023157"/>
    </source>
</evidence>
<dbReference type="InterPro" id="IPR000742">
    <property type="entry name" value="EGF"/>
</dbReference>
<dbReference type="SMART" id="SM00254">
    <property type="entry name" value="ShKT"/>
    <property type="match status" value="1"/>
</dbReference>
<dbReference type="PROSITE" id="PS00010">
    <property type="entry name" value="ASX_HYDROXYL"/>
    <property type="match status" value="1"/>
</dbReference>
<keyword evidence="10" id="KW-1185">Reference proteome</keyword>
<dbReference type="Pfam" id="PF08768">
    <property type="entry name" value="THAP4_heme-bd"/>
    <property type="match status" value="1"/>
</dbReference>
<dbReference type="InterPro" id="IPR012674">
    <property type="entry name" value="Calycin"/>
</dbReference>
<dbReference type="InterPro" id="IPR018097">
    <property type="entry name" value="EGF_Ca-bd_CS"/>
</dbReference>
<feature type="domain" description="EGF-like" evidence="7">
    <location>
        <begin position="389"/>
        <end position="425"/>
    </location>
</feature>
<evidence type="ECO:0000256" key="1">
    <source>
        <dbReference type="ARBA" id="ARBA00022536"/>
    </source>
</evidence>
<dbReference type="InterPro" id="IPR051022">
    <property type="entry name" value="Notch_Cell-Fate_Det"/>
</dbReference>
<accession>A0A9P1N0B2</accession>
<dbReference type="SMART" id="SM00181">
    <property type="entry name" value="EGF"/>
    <property type="match status" value="3"/>
</dbReference>
<keyword evidence="5" id="KW-0325">Glycoprotein</keyword>
<dbReference type="InterPro" id="IPR002861">
    <property type="entry name" value="Reeler_dom"/>
</dbReference>
<evidence type="ECO:0000256" key="6">
    <source>
        <dbReference type="PROSITE-ProRule" id="PRU00076"/>
    </source>
</evidence>
<evidence type="ECO:0008006" key="11">
    <source>
        <dbReference type="Google" id="ProtNLM"/>
    </source>
</evidence>
<dbReference type="InterPro" id="IPR042307">
    <property type="entry name" value="Reeler_sf"/>
</dbReference>
<dbReference type="GO" id="GO:0005886">
    <property type="term" value="C:plasma membrane"/>
    <property type="evidence" value="ECO:0007669"/>
    <property type="project" value="TreeGrafter"/>
</dbReference>
<dbReference type="InterPro" id="IPR014878">
    <property type="entry name" value="THAP4-like_heme-bd"/>
</dbReference>
<evidence type="ECO:0000313" key="10">
    <source>
        <dbReference type="Proteomes" id="UP001152747"/>
    </source>
</evidence>
<comment type="caution">
    <text evidence="6">Lacks conserved residue(s) required for the propagation of feature annotation.</text>
</comment>
<dbReference type="FunFam" id="2.10.25.10:FF:000004">
    <property type="entry name" value="Neurogenic locus notch 1"/>
    <property type="match status" value="1"/>
</dbReference>
<feature type="disulfide bond" evidence="6">
    <location>
        <begin position="358"/>
        <end position="375"/>
    </location>
</feature>
<dbReference type="PROSITE" id="PS51670">
    <property type="entry name" value="SHKT"/>
    <property type="match status" value="1"/>
</dbReference>
<dbReference type="PROSITE" id="PS00022">
    <property type="entry name" value="EGF_1"/>
    <property type="match status" value="3"/>
</dbReference>
<name>A0A9P1N0B2_9PELO</name>
<gene>
    <name evidence="9" type="ORF">CAMP_LOCUS5583</name>
</gene>
<dbReference type="OrthoDB" id="283575at2759"/>
<feature type="domain" description="ShKT" evidence="8">
    <location>
        <begin position="428"/>
        <end position="465"/>
    </location>
</feature>